<dbReference type="CDD" id="cd21892">
    <property type="entry name" value="SARAH_RASSF5"/>
    <property type="match status" value="1"/>
</dbReference>
<feature type="domain" description="Ras-associating" evidence="3">
    <location>
        <begin position="294"/>
        <end position="381"/>
    </location>
</feature>
<evidence type="ECO:0000256" key="1">
    <source>
        <dbReference type="SAM" id="Coils"/>
    </source>
</evidence>
<keyword evidence="1" id="KW-0175">Coiled coil</keyword>
<dbReference type="GO" id="GO:0005634">
    <property type="term" value="C:nucleus"/>
    <property type="evidence" value="ECO:0007669"/>
    <property type="project" value="TreeGrafter"/>
</dbReference>
<dbReference type="Gene3D" id="3.10.20.90">
    <property type="entry name" value="Phosphatidylinositol 3-kinase Catalytic Subunit, Chain A, domain 1"/>
    <property type="match status" value="1"/>
</dbReference>
<dbReference type="EMBL" id="JAINUF010000003">
    <property type="protein sequence ID" value="KAJ8370936.1"/>
    <property type="molecule type" value="Genomic_DNA"/>
</dbReference>
<evidence type="ECO:0000259" key="4">
    <source>
        <dbReference type="PROSITE" id="PS50951"/>
    </source>
</evidence>
<protein>
    <submittedName>
        <fullName evidence="5">Uncharacterized protein</fullName>
    </submittedName>
</protein>
<dbReference type="InterPro" id="IPR000159">
    <property type="entry name" value="RA_dom"/>
</dbReference>
<dbReference type="PANTHER" id="PTHR22738:SF9">
    <property type="entry name" value="RAS ASSOCIATION DOMAIN-CONTAINING PROTEIN 5"/>
    <property type="match status" value="1"/>
</dbReference>
<dbReference type="Pfam" id="PF00788">
    <property type="entry name" value="RA"/>
    <property type="match status" value="1"/>
</dbReference>
<name>A0A9Q1J873_SYNKA</name>
<sequence>MFCLLNDSVSVQFLFTQQLKRMDLRLAAVLFLLINGIHATSRYGRSLQPYMPNVCADQELTLVAERQPCVQAFTRMVKVWKQGCSGQGWCIGYERRAELLCQNDGGDRSQIAAGIMPEEPTDCFGTVSKRIGRLFRRLPKSRSWSENLKLIHTPSKSCSLTRSDCSYPCILECQGLILTDRNQNDGQIEDAPPPRTCPVNDQASMTGSIRMSSGCGSQDDESDDFAFFTAKSSFYHQTRDQQEAKGTGGPETGYIHVHLKLRRPISVETEGGTSGGSVGLKGSDGSGVSSLQAQEVKLIHVSSCTTVREVIQGLLGTFSAENDACRFTLYRQTHRDGQDVLRKLSLSDHPLSLRQGAEPDTDPDADSDPKPATFVLRENDRAGVEWQAFSVPELQNFLMMLTKEEDLRVKQVERRYRQYREKLGQVLREAQGKPG</sequence>
<dbReference type="PROSITE" id="PS50200">
    <property type="entry name" value="RA"/>
    <property type="match status" value="1"/>
</dbReference>
<dbReference type="Gene3D" id="1.20.5.110">
    <property type="match status" value="1"/>
</dbReference>
<dbReference type="PANTHER" id="PTHR22738">
    <property type="entry name" value="RASSF"/>
    <property type="match status" value="1"/>
</dbReference>
<dbReference type="Proteomes" id="UP001152622">
    <property type="component" value="Chromosome 3"/>
</dbReference>
<dbReference type="GO" id="GO:0007165">
    <property type="term" value="P:signal transduction"/>
    <property type="evidence" value="ECO:0007669"/>
    <property type="project" value="InterPro"/>
</dbReference>
<proteinExistence type="predicted"/>
<feature type="domain" description="SARAH" evidence="4">
    <location>
        <begin position="383"/>
        <end position="430"/>
    </location>
</feature>
<evidence type="ECO:0000313" key="5">
    <source>
        <dbReference type="EMBL" id="KAJ8370936.1"/>
    </source>
</evidence>
<feature type="coiled-coil region" evidence="1">
    <location>
        <begin position="402"/>
        <end position="429"/>
    </location>
</feature>
<gene>
    <name evidence="5" type="ORF">SKAU_G00109640</name>
</gene>
<dbReference type="AlphaFoldDB" id="A0A9Q1J873"/>
<keyword evidence="6" id="KW-1185">Reference proteome</keyword>
<comment type="caution">
    <text evidence="5">The sequence shown here is derived from an EMBL/GenBank/DDBJ whole genome shotgun (WGS) entry which is preliminary data.</text>
</comment>
<dbReference type="InterPro" id="IPR011524">
    <property type="entry name" value="SARAH_dom"/>
</dbReference>
<evidence type="ECO:0000256" key="2">
    <source>
        <dbReference type="SAM" id="MobiDB-lite"/>
    </source>
</evidence>
<dbReference type="OrthoDB" id="74314at2759"/>
<evidence type="ECO:0000259" key="3">
    <source>
        <dbReference type="PROSITE" id="PS50200"/>
    </source>
</evidence>
<dbReference type="InterPro" id="IPR033614">
    <property type="entry name" value="RASSF1-6"/>
</dbReference>
<evidence type="ECO:0000313" key="6">
    <source>
        <dbReference type="Proteomes" id="UP001152622"/>
    </source>
</evidence>
<feature type="region of interest" description="Disordered" evidence="2">
    <location>
        <begin position="350"/>
        <end position="371"/>
    </location>
</feature>
<organism evidence="5 6">
    <name type="scientific">Synaphobranchus kaupii</name>
    <name type="common">Kaup's arrowtooth eel</name>
    <dbReference type="NCBI Taxonomy" id="118154"/>
    <lineage>
        <taxon>Eukaryota</taxon>
        <taxon>Metazoa</taxon>
        <taxon>Chordata</taxon>
        <taxon>Craniata</taxon>
        <taxon>Vertebrata</taxon>
        <taxon>Euteleostomi</taxon>
        <taxon>Actinopterygii</taxon>
        <taxon>Neopterygii</taxon>
        <taxon>Teleostei</taxon>
        <taxon>Anguilliformes</taxon>
        <taxon>Synaphobranchidae</taxon>
        <taxon>Synaphobranchus</taxon>
    </lineage>
</organism>
<accession>A0A9Q1J873</accession>
<reference evidence="5" key="1">
    <citation type="journal article" date="2023" name="Science">
        <title>Genome structures resolve the early diversification of teleost fishes.</title>
        <authorList>
            <person name="Parey E."/>
            <person name="Louis A."/>
            <person name="Montfort J."/>
            <person name="Bouchez O."/>
            <person name="Roques C."/>
            <person name="Iampietro C."/>
            <person name="Lluch J."/>
            <person name="Castinel A."/>
            <person name="Donnadieu C."/>
            <person name="Desvignes T."/>
            <person name="Floi Bucao C."/>
            <person name="Jouanno E."/>
            <person name="Wen M."/>
            <person name="Mejri S."/>
            <person name="Dirks R."/>
            <person name="Jansen H."/>
            <person name="Henkel C."/>
            <person name="Chen W.J."/>
            <person name="Zahm M."/>
            <person name="Cabau C."/>
            <person name="Klopp C."/>
            <person name="Thompson A.W."/>
            <person name="Robinson-Rechavi M."/>
            <person name="Braasch I."/>
            <person name="Lecointre G."/>
            <person name="Bobe J."/>
            <person name="Postlethwait J.H."/>
            <person name="Berthelot C."/>
            <person name="Roest Crollius H."/>
            <person name="Guiguen Y."/>
        </authorList>
    </citation>
    <scope>NUCLEOTIDE SEQUENCE</scope>
    <source>
        <strain evidence="5">WJC10195</strain>
    </source>
</reference>
<dbReference type="Pfam" id="PF16517">
    <property type="entry name" value="Nore1-SARAH"/>
    <property type="match status" value="1"/>
</dbReference>
<dbReference type="PROSITE" id="PS50951">
    <property type="entry name" value="SARAH"/>
    <property type="match status" value="1"/>
</dbReference>